<keyword evidence="2" id="KW-1185">Reference proteome</keyword>
<protein>
    <recommendedName>
        <fullName evidence="3">Reverse transcriptase RNase H-like domain-containing protein</fullName>
    </recommendedName>
</protein>
<dbReference type="Proteomes" id="UP001234989">
    <property type="component" value="Chromosome 8"/>
</dbReference>
<name>A0AAF0U8C6_SOLVR</name>
<dbReference type="InterPro" id="IPR043502">
    <property type="entry name" value="DNA/RNA_pol_sf"/>
</dbReference>
<sequence>LRCFGPYFYDFHVDVFTNHKSFQYVFHQKDLNFHQRRWLELLKDNDMSVLYHPCIANMVADAICRLSMGSVAHI</sequence>
<dbReference type="EMBL" id="CP133619">
    <property type="protein sequence ID" value="WMV41031.1"/>
    <property type="molecule type" value="Genomic_DNA"/>
</dbReference>
<accession>A0AAF0U8C6</accession>
<organism evidence="1 2">
    <name type="scientific">Solanum verrucosum</name>
    <dbReference type="NCBI Taxonomy" id="315347"/>
    <lineage>
        <taxon>Eukaryota</taxon>
        <taxon>Viridiplantae</taxon>
        <taxon>Streptophyta</taxon>
        <taxon>Embryophyta</taxon>
        <taxon>Tracheophyta</taxon>
        <taxon>Spermatophyta</taxon>
        <taxon>Magnoliopsida</taxon>
        <taxon>eudicotyledons</taxon>
        <taxon>Gunneridae</taxon>
        <taxon>Pentapetalae</taxon>
        <taxon>asterids</taxon>
        <taxon>lamiids</taxon>
        <taxon>Solanales</taxon>
        <taxon>Solanaceae</taxon>
        <taxon>Solanoideae</taxon>
        <taxon>Solaneae</taxon>
        <taxon>Solanum</taxon>
    </lineage>
</organism>
<reference evidence="1" key="1">
    <citation type="submission" date="2023-08" db="EMBL/GenBank/DDBJ databases">
        <title>A de novo genome assembly of Solanum verrucosum Schlechtendal, a Mexican diploid species geographically isolated from the other diploid A-genome species in potato relatives.</title>
        <authorList>
            <person name="Hosaka K."/>
        </authorList>
    </citation>
    <scope>NUCLEOTIDE SEQUENCE</scope>
    <source>
        <tissue evidence="1">Young leaves</tissue>
    </source>
</reference>
<gene>
    <name evidence="1" type="ORF">MTR67_034416</name>
</gene>
<evidence type="ECO:0000313" key="1">
    <source>
        <dbReference type="EMBL" id="WMV41031.1"/>
    </source>
</evidence>
<evidence type="ECO:0008006" key="3">
    <source>
        <dbReference type="Google" id="ProtNLM"/>
    </source>
</evidence>
<evidence type="ECO:0000313" key="2">
    <source>
        <dbReference type="Proteomes" id="UP001234989"/>
    </source>
</evidence>
<dbReference type="SUPFAM" id="SSF56672">
    <property type="entry name" value="DNA/RNA polymerases"/>
    <property type="match status" value="1"/>
</dbReference>
<feature type="non-terminal residue" evidence="1">
    <location>
        <position position="1"/>
    </location>
</feature>
<proteinExistence type="predicted"/>
<dbReference type="AlphaFoldDB" id="A0AAF0U8C6"/>